<evidence type="ECO:0000313" key="4">
    <source>
        <dbReference type="Proteomes" id="UP000281245"/>
    </source>
</evidence>
<sequence length="583" mass="65699">MDVSFAARSQTCQRLFEKLSKISAEFQGADQGSLPTKFVALEDCASRFGIWSTNLGAHHTPRNPKSIDNRLRNTQAISRYLSEVLADLQDTLSDALEIADGQRLDQSVLSSNATLGQHSTVLVTMLQEDDDEVTELSELLSALPNLVSSLFKISMLIRRNTTTDPYIRSIASNPQSSFIPDFDIRHVGDKYPKTLQEPWLQERLGNVISQRRQYLRYRRDHRNRIGHVEIPRRVSQQDEIFQVAQSSSASFRPSLRPPPTECSRPTLASTSASSVAASASIQPISTHDLDEEYAETESRASSFVSSKVSVAGSDMLSVIELQEVCNGATEFECPYCWGIVQARKQRSWKKHVLRDLRAYVCTFKDCNAGLFEDRETWFTHEVDAHRRQWICMACSKSGFPSHGQLRKHAVLEHGHNEDGTEDLTKLMASSFPVEEISASFCPLCDSWDQQLREESHRKEILVPAENEIRVPIALFKRHLAQHQEQLALFAIPPLFKAPERSDSALSNVSQSRSADEVSILARYALLPSVVHVSHEPRIHQRQTIANASADCQAVEGRSQYAFAVYKMEGKRLWVRRYLPLGCG</sequence>
<protein>
    <recommendedName>
        <fullName evidence="2">Oxidoreductase acuF-like C2H2 type zinc-finger domain-containing protein</fullName>
    </recommendedName>
</protein>
<proteinExistence type="predicted"/>
<evidence type="ECO:0000313" key="3">
    <source>
        <dbReference type="EMBL" id="RMX87427.1"/>
    </source>
</evidence>
<dbReference type="Proteomes" id="UP000281245">
    <property type="component" value="Unassembled WGS sequence"/>
</dbReference>
<dbReference type="EMBL" id="QWIJ01000116">
    <property type="protein sequence ID" value="RMX87427.1"/>
    <property type="molecule type" value="Genomic_DNA"/>
</dbReference>
<feature type="domain" description="Oxidoreductase acuF-like C2H2 type zinc-finger" evidence="2">
    <location>
        <begin position="329"/>
        <end position="356"/>
    </location>
</feature>
<dbReference type="InterPro" id="IPR058925">
    <property type="entry name" value="zf-C2H2_AcuF"/>
</dbReference>
<dbReference type="PANTHER" id="PTHR35391">
    <property type="entry name" value="C2H2-TYPE DOMAIN-CONTAINING PROTEIN-RELATED"/>
    <property type="match status" value="1"/>
</dbReference>
<dbReference type="VEuPathDB" id="FungiDB:BTJ68_03183"/>
<comment type="caution">
    <text evidence="3">The sequence shown here is derived from an EMBL/GenBank/DDBJ whole genome shotgun (WGS) entry which is preliminary data.</text>
</comment>
<organism evidence="3 4">
    <name type="scientific">Hortaea werneckii</name>
    <name type="common">Black yeast</name>
    <name type="synonym">Cladosporium werneckii</name>
    <dbReference type="NCBI Taxonomy" id="91943"/>
    <lineage>
        <taxon>Eukaryota</taxon>
        <taxon>Fungi</taxon>
        <taxon>Dikarya</taxon>
        <taxon>Ascomycota</taxon>
        <taxon>Pezizomycotina</taxon>
        <taxon>Dothideomycetes</taxon>
        <taxon>Dothideomycetidae</taxon>
        <taxon>Mycosphaerellales</taxon>
        <taxon>Teratosphaeriaceae</taxon>
        <taxon>Hortaea</taxon>
    </lineage>
</organism>
<feature type="region of interest" description="Disordered" evidence="1">
    <location>
        <begin position="246"/>
        <end position="269"/>
    </location>
</feature>
<reference evidence="3 4" key="1">
    <citation type="journal article" date="2018" name="BMC Genomics">
        <title>Genomic evidence for intraspecific hybridization in a clonal and extremely halotolerant yeast.</title>
        <authorList>
            <person name="Gostincar C."/>
            <person name="Stajich J.E."/>
            <person name="Zupancic J."/>
            <person name="Zalar P."/>
            <person name="Gunde-Cimerman N."/>
        </authorList>
    </citation>
    <scope>NUCLEOTIDE SEQUENCE [LARGE SCALE GENOMIC DNA]</scope>
    <source>
        <strain evidence="3 4">EXF-6656</strain>
    </source>
</reference>
<dbReference type="Pfam" id="PF26082">
    <property type="entry name" value="zf-C2H2_AcuF"/>
    <property type="match status" value="1"/>
</dbReference>
<dbReference type="AlphaFoldDB" id="A0A3M6X9H4"/>
<dbReference type="OrthoDB" id="6133115at2759"/>
<gene>
    <name evidence="3" type="ORF">D0869_02369</name>
</gene>
<evidence type="ECO:0000259" key="2">
    <source>
        <dbReference type="Pfam" id="PF26082"/>
    </source>
</evidence>
<accession>A0A3M6X9H4</accession>
<evidence type="ECO:0000256" key="1">
    <source>
        <dbReference type="SAM" id="MobiDB-lite"/>
    </source>
</evidence>
<dbReference type="PANTHER" id="PTHR35391:SF7">
    <property type="entry name" value="C2H2-TYPE DOMAIN-CONTAINING PROTEIN"/>
    <property type="match status" value="1"/>
</dbReference>
<name>A0A3M6X9H4_HORWE</name>